<evidence type="ECO:0000256" key="1">
    <source>
        <dbReference type="ARBA" id="ARBA00022603"/>
    </source>
</evidence>
<dbReference type="Gene3D" id="3.40.1280.10">
    <property type="match status" value="1"/>
</dbReference>
<feature type="binding site" evidence="5">
    <location>
        <begin position="122"/>
        <end position="127"/>
    </location>
    <ligand>
        <name>S-adenosyl-L-methionine</name>
        <dbReference type="ChEBI" id="CHEBI:59789"/>
    </ligand>
</feature>
<dbReference type="PANTHER" id="PTHR33603:SF1">
    <property type="entry name" value="RIBOSOMAL RNA LARGE SUBUNIT METHYLTRANSFERASE H"/>
    <property type="match status" value="1"/>
</dbReference>
<keyword evidence="5" id="KW-0698">rRNA processing</keyword>
<reference evidence="7" key="1">
    <citation type="journal article" date="2019" name="Int. J. Syst. Evol. Microbiol.">
        <title>Halobacteriovorax valvorus sp. nov., a novel prokaryotic predator isolated from coastal seawater of China.</title>
        <authorList>
            <person name="Chen M.-X."/>
        </authorList>
    </citation>
    <scope>NUCLEOTIDE SEQUENCE [LARGE SCALE GENOMIC DNA]</scope>
    <source>
        <strain evidence="7">BL9</strain>
    </source>
</reference>
<organism evidence="6 7">
    <name type="scientific">Halobacteriovorax vibrionivorans</name>
    <dbReference type="NCBI Taxonomy" id="2152716"/>
    <lineage>
        <taxon>Bacteria</taxon>
        <taxon>Pseudomonadati</taxon>
        <taxon>Bdellovibrionota</taxon>
        <taxon>Bacteriovoracia</taxon>
        <taxon>Bacteriovoracales</taxon>
        <taxon>Halobacteriovoraceae</taxon>
        <taxon>Halobacteriovorax</taxon>
    </lineage>
</organism>
<name>A0ABY0IME8_9BACT</name>
<keyword evidence="7" id="KW-1185">Reference proteome</keyword>
<dbReference type="HAMAP" id="MF_00658">
    <property type="entry name" value="23SrRNA_methyltr_H"/>
    <property type="match status" value="1"/>
</dbReference>
<comment type="similarity">
    <text evidence="4 5">Belongs to the RNA methyltransferase RlmH family.</text>
</comment>
<keyword evidence="3 5" id="KW-0949">S-adenosyl-L-methionine</keyword>
<dbReference type="PIRSF" id="PIRSF004505">
    <property type="entry name" value="MT_bac"/>
    <property type="match status" value="1"/>
</dbReference>
<dbReference type="EC" id="2.1.1.177" evidence="5"/>
<dbReference type="InterPro" id="IPR003742">
    <property type="entry name" value="RlmH-like"/>
</dbReference>
<protein>
    <recommendedName>
        <fullName evidence="5">Ribosomal RNA large subunit methyltransferase H</fullName>
        <ecNumber evidence="5">2.1.1.177</ecNumber>
    </recommendedName>
    <alternativeName>
        <fullName evidence="5">23S rRNA (pseudouridine1915-N3)-methyltransferase</fullName>
    </alternativeName>
    <alternativeName>
        <fullName evidence="5">23S rRNA m3Psi1915 methyltransferase</fullName>
    </alternativeName>
    <alternativeName>
        <fullName evidence="5">rRNA (pseudouridine-N3-)-methyltransferase RlmH</fullName>
    </alternativeName>
</protein>
<gene>
    <name evidence="5" type="primary">rlmH</name>
    <name evidence="6" type="ORF">DAY19_02645</name>
</gene>
<accession>A0ABY0IME8</accession>
<evidence type="ECO:0000256" key="2">
    <source>
        <dbReference type="ARBA" id="ARBA00022679"/>
    </source>
</evidence>
<feature type="binding site" evidence="5">
    <location>
        <position position="71"/>
    </location>
    <ligand>
        <name>S-adenosyl-L-methionine</name>
        <dbReference type="ChEBI" id="CHEBI:59789"/>
    </ligand>
</feature>
<comment type="catalytic activity">
    <reaction evidence="5">
        <text>pseudouridine(1915) in 23S rRNA + S-adenosyl-L-methionine = N(3)-methylpseudouridine(1915) in 23S rRNA + S-adenosyl-L-homocysteine + H(+)</text>
        <dbReference type="Rhea" id="RHEA:42752"/>
        <dbReference type="Rhea" id="RHEA-COMP:10221"/>
        <dbReference type="Rhea" id="RHEA-COMP:10222"/>
        <dbReference type="ChEBI" id="CHEBI:15378"/>
        <dbReference type="ChEBI" id="CHEBI:57856"/>
        <dbReference type="ChEBI" id="CHEBI:59789"/>
        <dbReference type="ChEBI" id="CHEBI:65314"/>
        <dbReference type="ChEBI" id="CHEBI:74486"/>
        <dbReference type="EC" id="2.1.1.177"/>
    </reaction>
</comment>
<evidence type="ECO:0000313" key="7">
    <source>
        <dbReference type="Proteomes" id="UP000443582"/>
    </source>
</evidence>
<dbReference type="Proteomes" id="UP000443582">
    <property type="component" value="Unassembled WGS sequence"/>
</dbReference>
<dbReference type="InterPro" id="IPR029028">
    <property type="entry name" value="Alpha/beta_knot_MTases"/>
</dbReference>
<comment type="caution">
    <text evidence="6">The sequence shown here is derived from an EMBL/GenBank/DDBJ whole genome shotgun (WGS) entry which is preliminary data.</text>
</comment>
<evidence type="ECO:0000256" key="5">
    <source>
        <dbReference type="HAMAP-Rule" id="MF_00658"/>
    </source>
</evidence>
<dbReference type="InterPro" id="IPR029026">
    <property type="entry name" value="tRNA_m1G_MTases_N"/>
</dbReference>
<dbReference type="RefSeq" id="WP_114705633.1">
    <property type="nucleotide sequence ID" value="NZ_QDKL01000001.1"/>
</dbReference>
<comment type="subcellular location">
    <subcellularLocation>
        <location evidence="5">Cytoplasm</location>
    </subcellularLocation>
</comment>
<keyword evidence="2 5" id="KW-0808">Transferase</keyword>
<dbReference type="SUPFAM" id="SSF75217">
    <property type="entry name" value="alpha/beta knot"/>
    <property type="match status" value="1"/>
</dbReference>
<dbReference type="CDD" id="cd18081">
    <property type="entry name" value="RlmH-like"/>
    <property type="match status" value="1"/>
</dbReference>
<proteinExistence type="inferred from homology"/>
<evidence type="ECO:0000313" key="6">
    <source>
        <dbReference type="EMBL" id="RZF22689.1"/>
    </source>
</evidence>
<keyword evidence="1 5" id="KW-0489">Methyltransferase</keyword>
<comment type="subunit">
    <text evidence="5">Homodimer.</text>
</comment>
<keyword evidence="5" id="KW-0963">Cytoplasm</keyword>
<sequence>MKDFHLIVIGKLKDKNLIALENDYHKRINFPKLHIHECKGHKENIDLELKELLNKVESIKAKHGKQHIVALTEHGKTLTSDKLSQYVYETMENKQCGICFLIGGAAGFPREFLKTVDFQLSLSPMTFPHKIARLVFVEQLYRAQTIKQDHPYHKN</sequence>
<comment type="function">
    <text evidence="5">Specifically methylates the pseudouridine at position 1915 (m3Psi1915) in 23S rRNA.</text>
</comment>
<dbReference type="PANTHER" id="PTHR33603">
    <property type="entry name" value="METHYLTRANSFERASE"/>
    <property type="match status" value="1"/>
</dbReference>
<evidence type="ECO:0000256" key="4">
    <source>
        <dbReference type="ARBA" id="ARBA00038303"/>
    </source>
</evidence>
<evidence type="ECO:0000256" key="3">
    <source>
        <dbReference type="ARBA" id="ARBA00022691"/>
    </source>
</evidence>
<dbReference type="Pfam" id="PF02590">
    <property type="entry name" value="SPOUT_MTase"/>
    <property type="match status" value="1"/>
</dbReference>
<dbReference type="EMBL" id="QDKL01000001">
    <property type="protein sequence ID" value="RZF22689.1"/>
    <property type="molecule type" value="Genomic_DNA"/>
</dbReference>
<feature type="binding site" evidence="5">
    <location>
        <position position="103"/>
    </location>
    <ligand>
        <name>S-adenosyl-L-methionine</name>
        <dbReference type="ChEBI" id="CHEBI:59789"/>
    </ligand>
</feature>